<evidence type="ECO:0000256" key="1">
    <source>
        <dbReference type="PROSITE-ProRule" id="PRU01211"/>
    </source>
</evidence>
<comment type="caution">
    <text evidence="1">Lacks conserved residue(s) required for the propagation of feature annotation.</text>
</comment>
<keyword evidence="1 2" id="KW-0862">Zinc</keyword>
<feature type="active site" evidence="1">
    <location>
        <position position="145"/>
    </location>
</feature>
<evidence type="ECO:0000313" key="4">
    <source>
        <dbReference type="EMBL" id="CAI9719290.1"/>
    </source>
</evidence>
<feature type="domain" description="Peptidase M12A" evidence="3">
    <location>
        <begin position="55"/>
        <end position="275"/>
    </location>
</feature>
<dbReference type="Proteomes" id="UP001162480">
    <property type="component" value="Chromosome 3"/>
</dbReference>
<dbReference type="EC" id="3.4.24.-" evidence="2"/>
<feature type="binding site" evidence="1">
    <location>
        <position position="144"/>
    </location>
    <ligand>
        <name>Zn(2+)</name>
        <dbReference type="ChEBI" id="CHEBI:29105"/>
        <note>catalytic</note>
    </ligand>
</feature>
<dbReference type="Pfam" id="PF01400">
    <property type="entry name" value="Astacin"/>
    <property type="match status" value="1"/>
</dbReference>
<dbReference type="InterPro" id="IPR024079">
    <property type="entry name" value="MetalloPept_cat_dom_sf"/>
</dbReference>
<dbReference type="PRINTS" id="PR00480">
    <property type="entry name" value="ASTACIN"/>
</dbReference>
<feature type="binding site" evidence="1">
    <location>
        <position position="154"/>
    </location>
    <ligand>
        <name>Zn(2+)</name>
        <dbReference type="ChEBI" id="CHEBI:29105"/>
        <note>catalytic</note>
    </ligand>
</feature>
<accession>A0AA36AN75</accession>
<protein>
    <recommendedName>
        <fullName evidence="2">Metalloendopeptidase</fullName>
        <ecNumber evidence="2">3.4.24.-</ecNumber>
    </recommendedName>
</protein>
<keyword evidence="1 2" id="KW-0479">Metal-binding</keyword>
<proteinExistence type="predicted"/>
<organism evidence="4 5">
    <name type="scientific">Octopus vulgaris</name>
    <name type="common">Common octopus</name>
    <dbReference type="NCBI Taxonomy" id="6645"/>
    <lineage>
        <taxon>Eukaryota</taxon>
        <taxon>Metazoa</taxon>
        <taxon>Spiralia</taxon>
        <taxon>Lophotrochozoa</taxon>
        <taxon>Mollusca</taxon>
        <taxon>Cephalopoda</taxon>
        <taxon>Coleoidea</taxon>
        <taxon>Octopodiformes</taxon>
        <taxon>Octopoda</taxon>
        <taxon>Incirrata</taxon>
        <taxon>Octopodidae</taxon>
        <taxon>Octopus</taxon>
    </lineage>
</organism>
<gene>
    <name evidence="4" type="ORF">OCTVUL_1B005282</name>
</gene>
<name>A0AA36AN75_OCTVU</name>
<dbReference type="PANTHER" id="PTHR10127">
    <property type="entry name" value="DISCOIDIN, CUB, EGF, LAMININ , AND ZINC METALLOPROTEASE DOMAIN CONTAINING"/>
    <property type="match status" value="1"/>
</dbReference>
<dbReference type="InterPro" id="IPR006026">
    <property type="entry name" value="Peptidase_Metallo"/>
</dbReference>
<dbReference type="InterPro" id="IPR001506">
    <property type="entry name" value="Peptidase_M12A"/>
</dbReference>
<dbReference type="Gene3D" id="3.40.390.10">
    <property type="entry name" value="Collagenase (Catalytic Domain)"/>
    <property type="match status" value="1"/>
</dbReference>
<keyword evidence="1 2" id="KW-0482">Metalloprotease</keyword>
<dbReference type="SMART" id="SM00235">
    <property type="entry name" value="ZnMc"/>
    <property type="match status" value="1"/>
</dbReference>
<dbReference type="GO" id="GO:0008270">
    <property type="term" value="F:zinc ion binding"/>
    <property type="evidence" value="ECO:0007669"/>
    <property type="project" value="UniProtKB-UniRule"/>
</dbReference>
<dbReference type="PANTHER" id="PTHR10127:SF850">
    <property type="entry name" value="METALLOENDOPEPTIDASE"/>
    <property type="match status" value="1"/>
</dbReference>
<keyword evidence="1 2" id="KW-0645">Protease</keyword>
<feature type="binding site" evidence="1">
    <location>
        <position position="148"/>
    </location>
    <ligand>
        <name>Zn(2+)</name>
        <dbReference type="ChEBI" id="CHEBI:29105"/>
        <note>catalytic</note>
    </ligand>
</feature>
<dbReference type="AlphaFoldDB" id="A0AA36AN75"/>
<dbReference type="EMBL" id="OX597816">
    <property type="protein sequence ID" value="CAI9719290.1"/>
    <property type="molecule type" value="Genomic_DNA"/>
</dbReference>
<evidence type="ECO:0000256" key="2">
    <source>
        <dbReference type="RuleBase" id="RU361183"/>
    </source>
</evidence>
<keyword evidence="1 2" id="KW-0378">Hydrolase</keyword>
<reference evidence="4" key="1">
    <citation type="submission" date="2023-08" db="EMBL/GenBank/DDBJ databases">
        <authorList>
            <person name="Alioto T."/>
            <person name="Alioto T."/>
            <person name="Gomez Garrido J."/>
        </authorList>
    </citation>
    <scope>NUCLEOTIDE SEQUENCE</scope>
</reference>
<comment type="cofactor">
    <cofactor evidence="1 2">
        <name>Zn(2+)</name>
        <dbReference type="ChEBI" id="CHEBI:29105"/>
    </cofactor>
    <text evidence="1 2">Binds 1 zinc ion per subunit.</text>
</comment>
<dbReference type="GO" id="GO:0006508">
    <property type="term" value="P:proteolysis"/>
    <property type="evidence" value="ECO:0007669"/>
    <property type="project" value="UniProtKB-KW"/>
</dbReference>
<keyword evidence="5" id="KW-1185">Reference proteome</keyword>
<dbReference type="GO" id="GO:0004222">
    <property type="term" value="F:metalloendopeptidase activity"/>
    <property type="evidence" value="ECO:0007669"/>
    <property type="project" value="UniProtKB-UniRule"/>
</dbReference>
<dbReference type="PROSITE" id="PS51864">
    <property type="entry name" value="ASTACIN"/>
    <property type="match status" value="1"/>
</dbReference>
<evidence type="ECO:0000259" key="3">
    <source>
        <dbReference type="PROSITE" id="PS51864"/>
    </source>
</evidence>
<evidence type="ECO:0000313" key="5">
    <source>
        <dbReference type="Proteomes" id="UP001162480"/>
    </source>
</evidence>
<dbReference type="SUPFAM" id="SSF55486">
    <property type="entry name" value="Metalloproteases ('zincins'), catalytic domain"/>
    <property type="match status" value="1"/>
</dbReference>
<sequence>MIIVCFHLHISYAGVEVQTVTPDNSSVEHTVEGPREVPEIVTEPTQFDNGRYRRSAVPSSDRWPNAEIPFEFAPSVKHNLRTRVRKAMRIWQKYTCVQFRHKRHNDKKWVRIQYGGCYSMVGMAAPAQALVLGPNCDKIRSILHELGHCMGLNHEHSRPDRDYYITVYRHRINGYHNFEKLSRDKAFTFGIPYDYYSIMHYHSRRNVQKNDVQAKASLQKIVFATGLNVNRDVASVGRSLQILPVNANVFICRGIARKYADNAEEATCIIRNKCSVVININVAFTEFAKGENHLMRNLGEQVADKCGCKETEMIVNEGEGINE</sequence>